<accession>A0A8J6Y033</accession>
<dbReference type="GO" id="GO:0016020">
    <property type="term" value="C:membrane"/>
    <property type="evidence" value="ECO:0007669"/>
    <property type="project" value="TreeGrafter"/>
</dbReference>
<evidence type="ECO:0000313" key="5">
    <source>
        <dbReference type="Proteomes" id="UP000598633"/>
    </source>
</evidence>
<dbReference type="GO" id="GO:0016491">
    <property type="term" value="F:oxidoreductase activity"/>
    <property type="evidence" value="ECO:0007669"/>
    <property type="project" value="UniProtKB-KW"/>
</dbReference>
<dbReference type="InterPro" id="IPR002347">
    <property type="entry name" value="SDR_fam"/>
</dbReference>
<dbReference type="AlphaFoldDB" id="A0A8J6Y033"/>
<sequence length="271" mass="29846">MAKLNGKIAFITGASSGIGAAMAREFARRGADVVLLARRWERLEALALEVRARGRRALTIRCDVTSDDDLEKAVEAALEEFGRIDWVIANAGFGVAGAVHKLSTDDYHRQFDTNVFGVLRTVQATREALIASRGSIAIMGSVMSYLALPVSSPYSMSKHAVRALAGSLRAEMAKYGVGVTLLAPGFVVSEIRQVDNQGQHHEAARDKIPQWLSMDTDKAASKLVKAVIKRKREAVITGHGKLVVFLERHFPWLISFLVKMARVDKRRHREV</sequence>
<dbReference type="PANTHER" id="PTHR44196">
    <property type="entry name" value="DEHYDROGENASE/REDUCTASE SDR FAMILY MEMBER 7B"/>
    <property type="match status" value="1"/>
</dbReference>
<dbReference type="Gene3D" id="3.40.50.720">
    <property type="entry name" value="NAD(P)-binding Rossmann-like Domain"/>
    <property type="match status" value="1"/>
</dbReference>
<name>A0A8J6Y033_9BACT</name>
<evidence type="ECO:0000256" key="1">
    <source>
        <dbReference type="ARBA" id="ARBA00006484"/>
    </source>
</evidence>
<gene>
    <name evidence="4" type="ORF">IFJ97_05830</name>
</gene>
<organism evidence="4 5">
    <name type="scientific">Candidatus Sulfomarinibacter kjeldsenii</name>
    <dbReference type="NCBI Taxonomy" id="2885994"/>
    <lineage>
        <taxon>Bacteria</taxon>
        <taxon>Pseudomonadati</taxon>
        <taxon>Acidobacteriota</taxon>
        <taxon>Thermoanaerobaculia</taxon>
        <taxon>Thermoanaerobaculales</taxon>
        <taxon>Candidatus Sulfomarinibacteraceae</taxon>
        <taxon>Candidatus Sulfomarinibacter</taxon>
    </lineage>
</organism>
<dbReference type="InterPro" id="IPR020904">
    <property type="entry name" value="Sc_DH/Rdtase_CS"/>
</dbReference>
<dbReference type="InterPro" id="IPR036291">
    <property type="entry name" value="NAD(P)-bd_dom_sf"/>
</dbReference>
<comment type="similarity">
    <text evidence="1 3">Belongs to the short-chain dehydrogenases/reductases (SDR) family.</text>
</comment>
<protein>
    <submittedName>
        <fullName evidence="4">SDR family NAD(P)-dependent oxidoreductase</fullName>
    </submittedName>
</protein>
<evidence type="ECO:0000313" key="4">
    <source>
        <dbReference type="EMBL" id="MBD3870863.1"/>
    </source>
</evidence>
<comment type="caution">
    <text evidence="4">The sequence shown here is derived from an EMBL/GenBank/DDBJ whole genome shotgun (WGS) entry which is preliminary data.</text>
</comment>
<dbReference type="Pfam" id="PF00106">
    <property type="entry name" value="adh_short"/>
    <property type="match status" value="1"/>
</dbReference>
<dbReference type="FunFam" id="3.40.50.720:FF:000084">
    <property type="entry name" value="Short-chain dehydrogenase reductase"/>
    <property type="match status" value="1"/>
</dbReference>
<dbReference type="PROSITE" id="PS00061">
    <property type="entry name" value="ADH_SHORT"/>
    <property type="match status" value="1"/>
</dbReference>
<dbReference type="PANTHER" id="PTHR44196:SF1">
    <property type="entry name" value="DEHYDROGENASE_REDUCTASE SDR FAMILY MEMBER 7B"/>
    <property type="match status" value="1"/>
</dbReference>
<keyword evidence="2" id="KW-0560">Oxidoreductase</keyword>
<dbReference type="PRINTS" id="PR00080">
    <property type="entry name" value="SDRFAMILY"/>
</dbReference>
<dbReference type="PRINTS" id="PR00081">
    <property type="entry name" value="GDHRDH"/>
</dbReference>
<dbReference type="EMBL" id="JACXWA010000098">
    <property type="protein sequence ID" value="MBD3870863.1"/>
    <property type="molecule type" value="Genomic_DNA"/>
</dbReference>
<dbReference type="Proteomes" id="UP000598633">
    <property type="component" value="Unassembled WGS sequence"/>
</dbReference>
<reference evidence="4 5" key="1">
    <citation type="submission" date="2020-08" db="EMBL/GenBank/DDBJ databases">
        <title>Acidobacteriota in marine sediments use diverse sulfur dissimilation pathways.</title>
        <authorList>
            <person name="Wasmund K."/>
        </authorList>
    </citation>
    <scope>NUCLEOTIDE SEQUENCE [LARGE SCALE GENOMIC DNA]</scope>
    <source>
        <strain evidence="4">MAG AM3-A</strain>
    </source>
</reference>
<dbReference type="SUPFAM" id="SSF51735">
    <property type="entry name" value="NAD(P)-binding Rossmann-fold domains"/>
    <property type="match status" value="1"/>
</dbReference>
<evidence type="ECO:0000256" key="2">
    <source>
        <dbReference type="ARBA" id="ARBA00023002"/>
    </source>
</evidence>
<proteinExistence type="inferred from homology"/>
<evidence type="ECO:0000256" key="3">
    <source>
        <dbReference type="RuleBase" id="RU000363"/>
    </source>
</evidence>